<accession>A0AA97FGI9</accession>
<dbReference type="KEGG" id="mbet:N8K70_13950"/>
<evidence type="ECO:0000313" key="1">
    <source>
        <dbReference type="EMBL" id="WOF22483.1"/>
    </source>
</evidence>
<proteinExistence type="predicted"/>
<gene>
    <name evidence="1" type="ORF">N8K70_13950</name>
</gene>
<dbReference type="RefSeq" id="WP_317138954.1">
    <property type="nucleotide sequence ID" value="NZ_CP118157.1"/>
</dbReference>
<name>A0AA97FGI9_9MICO</name>
<organism evidence="1 2">
    <name type="scientific">Microbacterium betulae</name>
    <dbReference type="NCBI Taxonomy" id="2981139"/>
    <lineage>
        <taxon>Bacteria</taxon>
        <taxon>Bacillati</taxon>
        <taxon>Actinomycetota</taxon>
        <taxon>Actinomycetes</taxon>
        <taxon>Micrococcales</taxon>
        <taxon>Microbacteriaceae</taxon>
        <taxon>Microbacterium</taxon>
    </lineage>
</organism>
<evidence type="ECO:0000313" key="2">
    <source>
        <dbReference type="Proteomes" id="UP001305498"/>
    </source>
</evidence>
<dbReference type="Proteomes" id="UP001305498">
    <property type="component" value="Chromosome"/>
</dbReference>
<keyword evidence="2" id="KW-1185">Reference proteome</keyword>
<dbReference type="AlphaFoldDB" id="A0AA97FGI9"/>
<protein>
    <submittedName>
        <fullName evidence="1">Uncharacterized protein</fullName>
    </submittedName>
</protein>
<sequence length="56" mass="6411">MTLPRELTARERDVLLAMNDDAPRCESASDGADEEERRAWREKVVEELPPAPEIVF</sequence>
<reference evidence="1 2" key="1">
    <citation type="submission" date="2023-02" db="EMBL/GenBank/DDBJ databases">
        <title>Microbacterium betulae sp. nov., isolated from birch wood.</title>
        <authorList>
            <person name="Pasciak M."/>
            <person name="Pawlik K.J."/>
            <person name="Martynowski D."/>
            <person name="Laczmanski L."/>
            <person name="Ciekot J."/>
            <person name="Szponar B."/>
            <person name="Wojcik-Fatla A."/>
            <person name="Mackiewicz B."/>
            <person name="Farian E."/>
            <person name="Cholewa G."/>
            <person name="Cholewa A."/>
            <person name="Dutkiewicz J."/>
        </authorList>
    </citation>
    <scope>NUCLEOTIDE SEQUENCE [LARGE SCALE GENOMIC DNA]</scope>
    <source>
        <strain evidence="1 2">AB</strain>
    </source>
</reference>
<dbReference type="EMBL" id="CP118157">
    <property type="protein sequence ID" value="WOF22483.1"/>
    <property type="molecule type" value="Genomic_DNA"/>
</dbReference>